<dbReference type="InterPro" id="IPR050571">
    <property type="entry name" value="Class-IV_PLP-Dep_Aminotrnsfr"/>
</dbReference>
<dbReference type="PANTHER" id="PTHR42743">
    <property type="entry name" value="AMINO-ACID AMINOTRANSFERASE"/>
    <property type="match status" value="1"/>
</dbReference>
<evidence type="ECO:0000256" key="13">
    <source>
        <dbReference type="RuleBase" id="RU004106"/>
    </source>
</evidence>
<dbReference type="NCBIfam" id="NF004761">
    <property type="entry name" value="PRK06092.1"/>
    <property type="match status" value="1"/>
</dbReference>
<dbReference type="InterPro" id="IPR043132">
    <property type="entry name" value="BCAT-like_C"/>
</dbReference>
<dbReference type="InterPro" id="IPR036038">
    <property type="entry name" value="Aminotransferase-like"/>
</dbReference>
<comment type="pathway">
    <text evidence="7">Cofactor biosynthesis; tetrahydrofolate biosynthesis; 4-aminobenzoate from chorismate: step 2/2.</text>
</comment>
<evidence type="ECO:0000256" key="9">
    <source>
        <dbReference type="ARBA" id="ARBA00049529"/>
    </source>
</evidence>
<dbReference type="SUPFAM" id="SSF56752">
    <property type="entry name" value="D-aminoacid aminotransferase-like PLP-dependent enzymes"/>
    <property type="match status" value="1"/>
</dbReference>
<evidence type="ECO:0000256" key="8">
    <source>
        <dbReference type="ARBA" id="ARBA00035676"/>
    </source>
</evidence>
<comment type="catalytic activity">
    <reaction evidence="9">
        <text>4-amino-4-deoxychorismate = 4-aminobenzoate + pyruvate + H(+)</text>
        <dbReference type="Rhea" id="RHEA:16201"/>
        <dbReference type="ChEBI" id="CHEBI:15361"/>
        <dbReference type="ChEBI" id="CHEBI:15378"/>
        <dbReference type="ChEBI" id="CHEBI:17836"/>
        <dbReference type="ChEBI" id="CHEBI:58406"/>
        <dbReference type="EC" id="4.1.3.38"/>
    </reaction>
</comment>
<dbReference type="InterPro" id="IPR017824">
    <property type="entry name" value="Aminodeoxychorismate_lyase_IV"/>
</dbReference>
<dbReference type="GO" id="GO:0008153">
    <property type="term" value="P:4-aminobenzoate biosynthetic process"/>
    <property type="evidence" value="ECO:0007669"/>
    <property type="project" value="UniProtKB-UniRule"/>
</dbReference>
<dbReference type="GO" id="GO:0030170">
    <property type="term" value="F:pyridoxal phosphate binding"/>
    <property type="evidence" value="ECO:0007669"/>
    <property type="project" value="InterPro"/>
</dbReference>
<dbReference type="HOGENOM" id="CLU_020844_2_1_6"/>
<comment type="cofactor">
    <cofactor evidence="1 14">
        <name>pyridoxal 5'-phosphate</name>
        <dbReference type="ChEBI" id="CHEBI:597326"/>
    </cofactor>
</comment>
<dbReference type="EMBL" id="CM001475">
    <property type="protein sequence ID" value="EIC29395.1"/>
    <property type="molecule type" value="Genomic_DNA"/>
</dbReference>
<dbReference type="GO" id="GO:0008696">
    <property type="term" value="F:4-amino-4-deoxychorismate lyase activity"/>
    <property type="evidence" value="ECO:0007669"/>
    <property type="project" value="UniProtKB-UniRule"/>
</dbReference>
<evidence type="ECO:0000313" key="16">
    <source>
        <dbReference type="Proteomes" id="UP000005090"/>
    </source>
</evidence>
<dbReference type="Pfam" id="PF01063">
    <property type="entry name" value="Aminotran_4"/>
    <property type="match status" value="1"/>
</dbReference>
<evidence type="ECO:0000256" key="12">
    <source>
        <dbReference type="NCBIfam" id="TIGR03461"/>
    </source>
</evidence>
<evidence type="ECO:0000256" key="6">
    <source>
        <dbReference type="ARBA" id="ARBA00023239"/>
    </source>
</evidence>
<dbReference type="InterPro" id="IPR001544">
    <property type="entry name" value="Aminotrans_IV"/>
</dbReference>
<dbReference type="PROSITE" id="PS00770">
    <property type="entry name" value="AA_TRANSFER_CLASS_4"/>
    <property type="match status" value="1"/>
</dbReference>
<dbReference type="Proteomes" id="UP000005090">
    <property type="component" value="Chromosome"/>
</dbReference>
<dbReference type="RefSeq" id="WP_005371203.1">
    <property type="nucleotide sequence ID" value="NZ_CM001475.1"/>
</dbReference>
<dbReference type="CDD" id="cd01559">
    <property type="entry name" value="ADCL_like"/>
    <property type="match status" value="1"/>
</dbReference>
<dbReference type="GO" id="GO:0005829">
    <property type="term" value="C:cytosol"/>
    <property type="evidence" value="ECO:0007669"/>
    <property type="project" value="TreeGrafter"/>
</dbReference>
<dbReference type="EC" id="4.1.3.38" evidence="8 12"/>
<dbReference type="STRING" id="686340.Metal_1616"/>
<keyword evidence="4 14" id="KW-0663">Pyridoxal phosphate</keyword>
<evidence type="ECO:0000256" key="10">
    <source>
        <dbReference type="ARBA" id="ARBA00054027"/>
    </source>
</evidence>
<gene>
    <name evidence="15" type="ORF">Metal_1616</name>
</gene>
<reference evidence="15 16" key="1">
    <citation type="journal article" date="2013" name="Genome Announc.">
        <title>Genome Sequence of the Obligate Gammaproteobacterial Methanotroph Methylomicrobium album Strain BG8.</title>
        <authorList>
            <person name="Kits K.D."/>
            <person name="Kalyuzhnaya M.G."/>
            <person name="Klotz M.G."/>
            <person name="Jetten M.S."/>
            <person name="Op den Camp H.J."/>
            <person name="Vuilleumier S."/>
            <person name="Bringel F."/>
            <person name="Dispirito A.A."/>
            <person name="Murrell J.C."/>
            <person name="Bruce D."/>
            <person name="Cheng J.F."/>
            <person name="Copeland A."/>
            <person name="Goodwin L."/>
            <person name="Hauser L."/>
            <person name="Lajus A."/>
            <person name="Land M.L."/>
            <person name="Lapidus A."/>
            <person name="Lucas S."/>
            <person name="Medigue C."/>
            <person name="Pitluck S."/>
            <person name="Woyke T."/>
            <person name="Zeytun A."/>
            <person name="Stein L.Y."/>
        </authorList>
    </citation>
    <scope>NUCLEOTIDE SEQUENCE [LARGE SCALE GENOMIC DNA]</scope>
    <source>
        <strain evidence="15 16">BG8</strain>
    </source>
</reference>
<comment type="subunit">
    <text evidence="3">Homodimer.</text>
</comment>
<evidence type="ECO:0000256" key="4">
    <source>
        <dbReference type="ARBA" id="ARBA00022898"/>
    </source>
</evidence>
<comment type="similarity">
    <text evidence="2 13">Belongs to the class-IV pyridoxal-phosphate-dependent aminotransferase family.</text>
</comment>
<dbReference type="InterPro" id="IPR018300">
    <property type="entry name" value="Aminotrans_IV_CS"/>
</dbReference>
<dbReference type="Gene3D" id="3.20.10.10">
    <property type="entry name" value="D-amino Acid Aminotransferase, subunit A, domain 2"/>
    <property type="match status" value="1"/>
</dbReference>
<dbReference type="PANTHER" id="PTHR42743:SF2">
    <property type="entry name" value="AMINODEOXYCHORISMATE LYASE"/>
    <property type="match status" value="1"/>
</dbReference>
<evidence type="ECO:0000256" key="7">
    <source>
        <dbReference type="ARBA" id="ARBA00035633"/>
    </source>
</evidence>
<dbReference type="GO" id="GO:0046656">
    <property type="term" value="P:folic acid biosynthetic process"/>
    <property type="evidence" value="ECO:0007669"/>
    <property type="project" value="UniProtKB-KW"/>
</dbReference>
<dbReference type="eggNOG" id="COG0115">
    <property type="taxonomic scope" value="Bacteria"/>
</dbReference>
<name>H8GM34_METAL</name>
<evidence type="ECO:0000256" key="14">
    <source>
        <dbReference type="RuleBase" id="RU004516"/>
    </source>
</evidence>
<evidence type="ECO:0000256" key="11">
    <source>
        <dbReference type="ARBA" id="ARBA00069174"/>
    </source>
</evidence>
<dbReference type="InterPro" id="IPR043131">
    <property type="entry name" value="BCAT-like_N"/>
</dbReference>
<evidence type="ECO:0000256" key="5">
    <source>
        <dbReference type="ARBA" id="ARBA00022909"/>
    </source>
</evidence>
<evidence type="ECO:0000313" key="15">
    <source>
        <dbReference type="EMBL" id="EIC29395.1"/>
    </source>
</evidence>
<proteinExistence type="inferred from homology"/>
<dbReference type="FunFam" id="3.20.10.10:FF:000002">
    <property type="entry name" value="D-alanine aminotransferase"/>
    <property type="match status" value="1"/>
</dbReference>
<organism evidence="15 16">
    <name type="scientific">Methylomicrobium album BG8</name>
    <dbReference type="NCBI Taxonomy" id="686340"/>
    <lineage>
        <taxon>Bacteria</taxon>
        <taxon>Pseudomonadati</taxon>
        <taxon>Pseudomonadota</taxon>
        <taxon>Gammaproteobacteria</taxon>
        <taxon>Methylococcales</taxon>
        <taxon>Methylococcaceae</taxon>
        <taxon>Methylomicrobium</taxon>
    </lineage>
</organism>
<protein>
    <recommendedName>
        <fullName evidence="11 12">Aminodeoxychorismate lyase</fullName>
        <ecNumber evidence="8 12">4.1.3.38</ecNumber>
    </recommendedName>
</protein>
<dbReference type="Gene3D" id="3.30.470.10">
    <property type="match status" value="1"/>
</dbReference>
<keyword evidence="5" id="KW-0289">Folate biosynthesis</keyword>
<sequence length="278" mass="30949">MLLVNGERRKTLPVSDRGLQYGDGLFETIEIENSRPVFFDLHLRRLEAGCLRLGLPFPSPGLLAEEARTLCRESPAQAVLKIIVTAGSGGRGYRRPETIETTRILSLHPYPEYPAAFGTEGIRARLCATRLGINPALAGLKHLNRLEQVLARAEWSDSAIQEGLMLDSGGHLIEGTMTNLFYARNGALYTASLERCGVAGIIRELIMRLAARHRLAVIELSYTPERLASADEAFVCNSIIGIWPVRQFEQIALRPGPITRNMQQWLADYKQETLRSEP</sequence>
<accession>H8GM34</accession>
<evidence type="ECO:0000256" key="1">
    <source>
        <dbReference type="ARBA" id="ARBA00001933"/>
    </source>
</evidence>
<comment type="function">
    <text evidence="10">Involved in the biosynthesis of p-aminobenzoate (PABA), a precursor of tetrahydrofolate. Converts 4-amino-4-deoxychorismate into 4-aminobenzoate (PABA) and pyruvate.</text>
</comment>
<evidence type="ECO:0000256" key="3">
    <source>
        <dbReference type="ARBA" id="ARBA00011738"/>
    </source>
</evidence>
<dbReference type="NCBIfam" id="TIGR03461">
    <property type="entry name" value="pabC_Proteo"/>
    <property type="match status" value="1"/>
</dbReference>
<evidence type="ECO:0000256" key="2">
    <source>
        <dbReference type="ARBA" id="ARBA00009320"/>
    </source>
</evidence>
<keyword evidence="16" id="KW-1185">Reference proteome</keyword>
<dbReference type="AlphaFoldDB" id="H8GM34"/>
<keyword evidence="6 15" id="KW-0456">Lyase</keyword>